<keyword evidence="6" id="KW-1185">Reference proteome</keyword>
<protein>
    <recommendedName>
        <fullName evidence="7">Ctr9 protein</fullName>
    </recommendedName>
</protein>
<comment type="caution">
    <text evidence="5">The sequence shown here is derived from an EMBL/GenBank/DDBJ whole genome shotgun (WGS) entry which is preliminary data.</text>
</comment>
<dbReference type="PROSITE" id="PS50005">
    <property type="entry name" value="TPR"/>
    <property type="match status" value="4"/>
</dbReference>
<feature type="region of interest" description="Disordered" evidence="4">
    <location>
        <begin position="875"/>
        <end position="905"/>
    </location>
</feature>
<evidence type="ECO:0000256" key="2">
    <source>
        <dbReference type="ARBA" id="ARBA00022803"/>
    </source>
</evidence>
<keyword evidence="2 3" id="KW-0802">TPR repeat</keyword>
<feature type="repeat" description="TPR" evidence="3">
    <location>
        <begin position="521"/>
        <end position="554"/>
    </location>
</feature>
<dbReference type="SMART" id="SM00028">
    <property type="entry name" value="TPR"/>
    <property type="match status" value="15"/>
</dbReference>
<dbReference type="InterPro" id="IPR031101">
    <property type="entry name" value="Ctr9"/>
</dbReference>
<feature type="repeat" description="TPR" evidence="3">
    <location>
        <begin position="356"/>
        <end position="389"/>
    </location>
</feature>
<dbReference type="Pfam" id="PF13181">
    <property type="entry name" value="TPR_8"/>
    <property type="match status" value="1"/>
</dbReference>
<gene>
    <name evidence="5" type="ORF">BDA99DRAFT_524328</name>
</gene>
<accession>A0AAD5P958</accession>
<dbReference type="InterPro" id="IPR013105">
    <property type="entry name" value="TPR_2"/>
</dbReference>
<dbReference type="GO" id="GO:0016593">
    <property type="term" value="C:Cdc73/Paf1 complex"/>
    <property type="evidence" value="ECO:0007669"/>
    <property type="project" value="TreeGrafter"/>
</dbReference>
<organism evidence="5 6">
    <name type="scientific">Phascolomyces articulosus</name>
    <dbReference type="NCBI Taxonomy" id="60185"/>
    <lineage>
        <taxon>Eukaryota</taxon>
        <taxon>Fungi</taxon>
        <taxon>Fungi incertae sedis</taxon>
        <taxon>Mucoromycota</taxon>
        <taxon>Mucoromycotina</taxon>
        <taxon>Mucoromycetes</taxon>
        <taxon>Mucorales</taxon>
        <taxon>Lichtheimiaceae</taxon>
        <taxon>Phascolomyces</taxon>
    </lineage>
</organism>
<sequence length="905" mass="104241">MAATYMRPRTIEVPLQHEQLLEVTCEDLPPNPVELTDIFRQENVSLTYYRMLAVEYYHQDKIEQSIQVLNACIETANESPHTQPRQKLPLLTLLATLHMRLSKNSTDDSKQKQYIDKATKFIQEADRIHNQYEQTMVLKGNLYLLKRDVKEASKVFDSILENRHNCVPALLGKAKIQYHLRQYKDALRSYQTALKHSRRNLSAAEIRLGLAQCYAQLGMITEARAALMRCVQLGHICSATALALLAIIELNQAKKGSVDLTKRENALTEGIGHMQEAHKMDPNHPVVLNMLANHFFLTRDFEKTIKSGTKALEAASNRIVKAEAMYQIARAHHQLHEFDDAFTYYQQCLDVNPNHILAQFGIGQMHMKRGHHSVAIPIFEKLLQAEPENIEIMKILGSLYAVSGREKDAMSLFARILNKSVNDPMFELETAVLHQEKDQKLALTHYKHSLELYENNSENKEITEQYDNVKAEVLNNIAVMNHINGNLDEAEKYYSMAIQEYEKRATEEATIGSETEYDLKLTITFNLGRLYEVKGDVDKALTIYKTLTENYPHYSEAHLRLGAITLFRGRTDEAIEQYKEVFDSDDKNSNAWILIGQAQQLSMNDKLSKRAFEKVLKDCDKNDIYTHVALGNYHATVGRELKGEKNKQQRHDSYKLALGFFTQALRRDPKNTYAANGLAIVLADNGHIDQARDLFNQVHESAPSNPCISVNIGHIFAEQKQYQQAVVMYENAIKRYRDEIDTNLFLYLARTQFLLARSEKDPSIMLKSLRNSEKAFNLNPQDKTTLYNIALVQQSYCQLLAELPKEQRKSEDMRRAMRTLDSSRSIFQSLVKVSPQESVLYDRKIAEQREKYGETVRNQLERKLREQIDYEEELELKRQNRHRMGEKRKAEGMNGSDEPSAKRQS</sequence>
<feature type="repeat" description="TPR" evidence="3">
    <location>
        <begin position="322"/>
        <end position="355"/>
    </location>
</feature>
<reference evidence="5" key="1">
    <citation type="journal article" date="2022" name="IScience">
        <title>Evolution of zygomycete secretomes and the origins of terrestrial fungal ecologies.</title>
        <authorList>
            <person name="Chang Y."/>
            <person name="Wang Y."/>
            <person name="Mondo S."/>
            <person name="Ahrendt S."/>
            <person name="Andreopoulos W."/>
            <person name="Barry K."/>
            <person name="Beard J."/>
            <person name="Benny G.L."/>
            <person name="Blankenship S."/>
            <person name="Bonito G."/>
            <person name="Cuomo C."/>
            <person name="Desiro A."/>
            <person name="Gervers K.A."/>
            <person name="Hundley H."/>
            <person name="Kuo A."/>
            <person name="LaButti K."/>
            <person name="Lang B.F."/>
            <person name="Lipzen A."/>
            <person name="O'Donnell K."/>
            <person name="Pangilinan J."/>
            <person name="Reynolds N."/>
            <person name="Sandor L."/>
            <person name="Smith M.E."/>
            <person name="Tsang A."/>
            <person name="Grigoriev I.V."/>
            <person name="Stajich J.E."/>
            <person name="Spatafora J.W."/>
        </authorList>
    </citation>
    <scope>NUCLEOTIDE SEQUENCE</scope>
    <source>
        <strain evidence="5">RSA 2281</strain>
    </source>
</reference>
<evidence type="ECO:0000256" key="4">
    <source>
        <dbReference type="SAM" id="MobiDB-lite"/>
    </source>
</evidence>
<evidence type="ECO:0000313" key="6">
    <source>
        <dbReference type="Proteomes" id="UP001209540"/>
    </source>
</evidence>
<dbReference type="SUPFAM" id="SSF48452">
    <property type="entry name" value="TPR-like"/>
    <property type="match status" value="2"/>
</dbReference>
<dbReference type="PANTHER" id="PTHR14027:SF2">
    <property type="entry name" value="RNA POLYMERASE-ASSOCIATED PROTEIN CTR9 HOMOLOG"/>
    <property type="match status" value="1"/>
</dbReference>
<dbReference type="Proteomes" id="UP001209540">
    <property type="component" value="Unassembled WGS sequence"/>
</dbReference>
<dbReference type="InterPro" id="IPR011990">
    <property type="entry name" value="TPR-like_helical_dom_sf"/>
</dbReference>
<dbReference type="EMBL" id="JAIXMP010000036">
    <property type="protein sequence ID" value="KAI9249224.1"/>
    <property type="molecule type" value="Genomic_DNA"/>
</dbReference>
<dbReference type="SUPFAM" id="SSF81901">
    <property type="entry name" value="HCP-like"/>
    <property type="match status" value="1"/>
</dbReference>
<dbReference type="Gene3D" id="1.25.40.10">
    <property type="entry name" value="Tetratricopeptide repeat domain"/>
    <property type="match status" value="5"/>
</dbReference>
<dbReference type="Pfam" id="PF13432">
    <property type="entry name" value="TPR_16"/>
    <property type="match status" value="1"/>
</dbReference>
<dbReference type="Pfam" id="PF07719">
    <property type="entry name" value="TPR_2"/>
    <property type="match status" value="1"/>
</dbReference>
<evidence type="ECO:0008006" key="7">
    <source>
        <dbReference type="Google" id="ProtNLM"/>
    </source>
</evidence>
<dbReference type="PROSITE" id="PS50293">
    <property type="entry name" value="TPR_REGION"/>
    <property type="match status" value="1"/>
</dbReference>
<dbReference type="InterPro" id="IPR019734">
    <property type="entry name" value="TPR_rpt"/>
</dbReference>
<dbReference type="GO" id="GO:0006368">
    <property type="term" value="P:transcription elongation by RNA polymerase II"/>
    <property type="evidence" value="ECO:0007669"/>
    <property type="project" value="TreeGrafter"/>
</dbReference>
<keyword evidence="1" id="KW-0677">Repeat</keyword>
<reference evidence="5" key="2">
    <citation type="submission" date="2023-02" db="EMBL/GenBank/DDBJ databases">
        <authorList>
            <consortium name="DOE Joint Genome Institute"/>
            <person name="Mondo S.J."/>
            <person name="Chang Y."/>
            <person name="Wang Y."/>
            <person name="Ahrendt S."/>
            <person name="Andreopoulos W."/>
            <person name="Barry K."/>
            <person name="Beard J."/>
            <person name="Benny G.L."/>
            <person name="Blankenship S."/>
            <person name="Bonito G."/>
            <person name="Cuomo C."/>
            <person name="Desiro A."/>
            <person name="Gervers K.A."/>
            <person name="Hundley H."/>
            <person name="Kuo A."/>
            <person name="LaButti K."/>
            <person name="Lang B.F."/>
            <person name="Lipzen A."/>
            <person name="O'Donnell K."/>
            <person name="Pangilinan J."/>
            <person name="Reynolds N."/>
            <person name="Sandor L."/>
            <person name="Smith M.W."/>
            <person name="Tsang A."/>
            <person name="Grigoriev I.V."/>
            <person name="Stajich J.E."/>
            <person name="Spatafora J.W."/>
        </authorList>
    </citation>
    <scope>NUCLEOTIDE SEQUENCE</scope>
    <source>
        <strain evidence="5">RSA 2281</strain>
    </source>
</reference>
<dbReference type="Pfam" id="PF14559">
    <property type="entry name" value="TPR_19"/>
    <property type="match status" value="3"/>
</dbReference>
<dbReference type="AlphaFoldDB" id="A0AAD5P958"/>
<dbReference type="GO" id="GO:0006355">
    <property type="term" value="P:regulation of DNA-templated transcription"/>
    <property type="evidence" value="ECO:0007669"/>
    <property type="project" value="InterPro"/>
</dbReference>
<evidence type="ECO:0000313" key="5">
    <source>
        <dbReference type="EMBL" id="KAI9249224.1"/>
    </source>
</evidence>
<dbReference type="GO" id="GO:0000993">
    <property type="term" value="F:RNA polymerase II complex binding"/>
    <property type="evidence" value="ECO:0007669"/>
    <property type="project" value="TreeGrafter"/>
</dbReference>
<proteinExistence type="predicted"/>
<evidence type="ECO:0000256" key="1">
    <source>
        <dbReference type="ARBA" id="ARBA00022737"/>
    </source>
</evidence>
<evidence type="ECO:0000256" key="3">
    <source>
        <dbReference type="PROSITE-ProRule" id="PRU00339"/>
    </source>
</evidence>
<name>A0AAD5P958_9FUNG</name>
<feature type="repeat" description="TPR" evidence="3">
    <location>
        <begin position="555"/>
        <end position="588"/>
    </location>
</feature>
<dbReference type="PANTHER" id="PTHR14027">
    <property type="entry name" value="RNA POLYMERASE-ASSOCIATED PROTEIN CTR9"/>
    <property type="match status" value="1"/>
</dbReference>